<dbReference type="EMBL" id="CP138203">
    <property type="protein sequence ID" value="WPC72957.1"/>
    <property type="molecule type" value="Genomic_DNA"/>
</dbReference>
<evidence type="ECO:0000313" key="2">
    <source>
        <dbReference type="Proteomes" id="UP001304071"/>
    </source>
</evidence>
<protein>
    <submittedName>
        <fullName evidence="1">Uncharacterized protein</fullName>
    </submittedName>
</protein>
<keyword evidence="2" id="KW-1185">Reference proteome</keyword>
<organism evidence="1 2">
    <name type="scientific">Vibrio porteresiae DSM 19223</name>
    <dbReference type="NCBI Taxonomy" id="1123496"/>
    <lineage>
        <taxon>Bacteria</taxon>
        <taxon>Pseudomonadati</taxon>
        <taxon>Pseudomonadota</taxon>
        <taxon>Gammaproteobacteria</taxon>
        <taxon>Vibrionales</taxon>
        <taxon>Vibrionaceae</taxon>
        <taxon>Vibrio</taxon>
    </lineage>
</organism>
<gene>
    <name evidence="1" type="ORF">R8Z52_12565</name>
</gene>
<proteinExistence type="predicted"/>
<dbReference type="RefSeq" id="WP_261892767.1">
    <property type="nucleotide sequence ID" value="NZ_AP024895.1"/>
</dbReference>
<reference evidence="1 2" key="1">
    <citation type="submission" date="2023-11" db="EMBL/GenBank/DDBJ databases">
        <title>Plant-associative lifestyle of Vibrio porteresiae and its evolutionary dynamics.</title>
        <authorList>
            <person name="Rameshkumar N."/>
            <person name="Kirti K."/>
        </authorList>
    </citation>
    <scope>NUCLEOTIDE SEQUENCE [LARGE SCALE GENOMIC DNA]</scope>
    <source>
        <strain evidence="1 2">MSSRF30</strain>
    </source>
</reference>
<accession>A0ABZ0Q933</accession>
<name>A0ABZ0Q933_9VIBR</name>
<dbReference type="Proteomes" id="UP001304071">
    <property type="component" value="Chromosome 1"/>
</dbReference>
<sequence>MWVLILTVIFGPEHSDDKQKLEIENFQEKQSCISGGERFIKNNNSELVVISYQCKKKAGFDHE</sequence>
<evidence type="ECO:0000313" key="1">
    <source>
        <dbReference type="EMBL" id="WPC72957.1"/>
    </source>
</evidence>